<evidence type="ECO:0000313" key="2">
    <source>
        <dbReference type="EMBL" id="MFC4766862.1"/>
    </source>
</evidence>
<evidence type="ECO:0000256" key="1">
    <source>
        <dbReference type="SAM" id="SignalP"/>
    </source>
</evidence>
<evidence type="ECO:0000313" key="3">
    <source>
        <dbReference type="Proteomes" id="UP001596002"/>
    </source>
</evidence>
<gene>
    <name evidence="2" type="ORF">ACFO8Q_05705</name>
</gene>
<dbReference type="Gene3D" id="2.60.40.3860">
    <property type="match status" value="1"/>
</dbReference>
<name>A0ABV9Q0W6_9BACL</name>
<accession>A0ABV9Q0W6</accession>
<feature type="signal peptide" evidence="1">
    <location>
        <begin position="1"/>
        <end position="25"/>
    </location>
</feature>
<dbReference type="RefSeq" id="WP_380024754.1">
    <property type="nucleotide sequence ID" value="NZ_JBHSHC010000033.1"/>
</dbReference>
<dbReference type="Proteomes" id="UP001596002">
    <property type="component" value="Unassembled WGS sequence"/>
</dbReference>
<proteinExistence type="predicted"/>
<feature type="chain" id="PRO_5046242065" evidence="1">
    <location>
        <begin position="26"/>
        <end position="218"/>
    </location>
</feature>
<keyword evidence="3" id="KW-1185">Reference proteome</keyword>
<comment type="caution">
    <text evidence="2">The sequence shown here is derived from an EMBL/GenBank/DDBJ whole genome shotgun (WGS) entry which is preliminary data.</text>
</comment>
<keyword evidence="1" id="KW-0732">Signal</keyword>
<sequence>MKIKKFISVLLTGAFLLTSASISSAAPANTDKIPLTPQDEQRIIQNMKESGVDDATQKKLIGKLKNGEKWDSMKPELLEQAKKEVNITPTSRETKYTFPDGSAIIQSISGGTVSCGTGYCVYTNMKVSEQRWYVGGSFKADFTILNGSNDYISKVYDASIWSFGTVSSDTLTLDKSQEDLSGPAQATLRWVGYNGVTSATFILRLKVGGNNYWDEANY</sequence>
<organism evidence="2 3">
    <name type="scientific">Effusibacillus consociatus</name>
    <dbReference type="NCBI Taxonomy" id="1117041"/>
    <lineage>
        <taxon>Bacteria</taxon>
        <taxon>Bacillati</taxon>
        <taxon>Bacillota</taxon>
        <taxon>Bacilli</taxon>
        <taxon>Bacillales</taxon>
        <taxon>Alicyclobacillaceae</taxon>
        <taxon>Effusibacillus</taxon>
    </lineage>
</organism>
<reference evidence="3" key="1">
    <citation type="journal article" date="2019" name="Int. J. Syst. Evol. Microbiol.">
        <title>The Global Catalogue of Microorganisms (GCM) 10K type strain sequencing project: providing services to taxonomists for standard genome sequencing and annotation.</title>
        <authorList>
            <consortium name="The Broad Institute Genomics Platform"/>
            <consortium name="The Broad Institute Genome Sequencing Center for Infectious Disease"/>
            <person name="Wu L."/>
            <person name="Ma J."/>
        </authorList>
    </citation>
    <scope>NUCLEOTIDE SEQUENCE [LARGE SCALE GENOMIC DNA]</scope>
    <source>
        <strain evidence="3">WYCCWR 12678</strain>
    </source>
</reference>
<protein>
    <submittedName>
        <fullName evidence="2">Uncharacterized protein</fullName>
    </submittedName>
</protein>
<dbReference type="EMBL" id="JBHSHC010000033">
    <property type="protein sequence ID" value="MFC4766862.1"/>
    <property type="molecule type" value="Genomic_DNA"/>
</dbReference>